<evidence type="ECO:0000256" key="4">
    <source>
        <dbReference type="ARBA" id="ARBA00022771"/>
    </source>
</evidence>
<evidence type="ECO:0000256" key="6">
    <source>
        <dbReference type="ARBA" id="ARBA00023015"/>
    </source>
</evidence>
<dbReference type="AlphaFoldDB" id="A0AAN8S590"/>
<keyword evidence="8" id="KW-0804">Transcription</keyword>
<evidence type="ECO:0000256" key="10">
    <source>
        <dbReference type="PROSITE-ProRule" id="PRU00042"/>
    </source>
</evidence>
<gene>
    <name evidence="13" type="ORF">RUM43_007059</name>
</gene>
<evidence type="ECO:0000256" key="7">
    <source>
        <dbReference type="ARBA" id="ARBA00023125"/>
    </source>
</evidence>
<comment type="caution">
    <text evidence="13">The sequence shown here is derived from an EMBL/GenBank/DDBJ whole genome shotgun (WGS) entry which is preliminary data.</text>
</comment>
<keyword evidence="5" id="KW-0862">Zinc</keyword>
<protein>
    <recommendedName>
        <fullName evidence="12">C2H2-type domain-containing protein</fullName>
    </recommendedName>
</protein>
<evidence type="ECO:0000256" key="9">
    <source>
        <dbReference type="ARBA" id="ARBA00023242"/>
    </source>
</evidence>
<dbReference type="GO" id="GO:0017053">
    <property type="term" value="C:transcription repressor complex"/>
    <property type="evidence" value="ECO:0007669"/>
    <property type="project" value="TreeGrafter"/>
</dbReference>
<dbReference type="PROSITE" id="PS50157">
    <property type="entry name" value="ZINC_FINGER_C2H2_2"/>
    <property type="match status" value="2"/>
</dbReference>
<dbReference type="Pfam" id="PF00096">
    <property type="entry name" value="zf-C2H2"/>
    <property type="match status" value="2"/>
</dbReference>
<sequence length="331" mass="37606">MITSREFAFVRHMFSMPMHASYYKERSLDLSEPTSDTGYYSPFFFNDSNPMMPGYKSSREIDFLGYHEPTDLTADVALDLSFKPSTPITPPSTPSPTSPSQTKKKERESSPRNTPLPIEPSLKKIKVSSKRHKAVRKLTFDEEKTSPVSGTIIRELRDDEPPLVVRKGDIDPAFNLVEVTEEAKAELAKIENKIGDYICRLCKEMYEDAFALAQHRCSRIVHVDYRCPECDKVFNCPANLASHRRWHKPRGVAKTFPSTLGLVKKMNQEESDGASSDSEAPFACHICQKRFRRQAYLRKHVETHQSASETLLPSESFGNFDLHHSLLTTGN</sequence>
<dbReference type="SMART" id="SM00355">
    <property type="entry name" value="ZnF_C2H2"/>
    <property type="match status" value="3"/>
</dbReference>
<proteinExistence type="predicted"/>
<dbReference type="FunFam" id="3.30.160.60:FF:000100">
    <property type="entry name" value="Zinc finger 45-like"/>
    <property type="match status" value="1"/>
</dbReference>
<dbReference type="InterPro" id="IPR036236">
    <property type="entry name" value="Znf_C2H2_sf"/>
</dbReference>
<dbReference type="Gene3D" id="3.30.160.60">
    <property type="entry name" value="Classic Zinc Finger"/>
    <property type="match status" value="2"/>
</dbReference>
<dbReference type="GO" id="GO:0001227">
    <property type="term" value="F:DNA-binding transcription repressor activity, RNA polymerase II-specific"/>
    <property type="evidence" value="ECO:0007669"/>
    <property type="project" value="TreeGrafter"/>
</dbReference>
<dbReference type="SUPFAM" id="SSF57667">
    <property type="entry name" value="beta-beta-alpha zinc fingers"/>
    <property type="match status" value="2"/>
</dbReference>
<keyword evidence="7" id="KW-0238">DNA-binding</keyword>
<dbReference type="EMBL" id="JAWJWE010000003">
    <property type="protein sequence ID" value="KAK6638790.1"/>
    <property type="molecule type" value="Genomic_DNA"/>
</dbReference>
<dbReference type="GO" id="GO:0030182">
    <property type="term" value="P:neuron differentiation"/>
    <property type="evidence" value="ECO:0007669"/>
    <property type="project" value="TreeGrafter"/>
</dbReference>
<organism evidence="13 14">
    <name type="scientific">Polyplax serrata</name>
    <name type="common">Common mouse louse</name>
    <dbReference type="NCBI Taxonomy" id="468196"/>
    <lineage>
        <taxon>Eukaryota</taxon>
        <taxon>Metazoa</taxon>
        <taxon>Ecdysozoa</taxon>
        <taxon>Arthropoda</taxon>
        <taxon>Hexapoda</taxon>
        <taxon>Insecta</taxon>
        <taxon>Pterygota</taxon>
        <taxon>Neoptera</taxon>
        <taxon>Paraneoptera</taxon>
        <taxon>Psocodea</taxon>
        <taxon>Troctomorpha</taxon>
        <taxon>Phthiraptera</taxon>
        <taxon>Anoplura</taxon>
        <taxon>Polyplacidae</taxon>
        <taxon>Polyplax</taxon>
    </lineage>
</organism>
<evidence type="ECO:0000259" key="12">
    <source>
        <dbReference type="PROSITE" id="PS50157"/>
    </source>
</evidence>
<evidence type="ECO:0000313" key="13">
    <source>
        <dbReference type="EMBL" id="KAK6638790.1"/>
    </source>
</evidence>
<dbReference type="FunFam" id="3.30.160.60:FF:000488">
    <property type="entry name" value="Insulinoma-associated protein 2"/>
    <property type="match status" value="1"/>
</dbReference>
<dbReference type="InterPro" id="IPR013087">
    <property type="entry name" value="Znf_C2H2_type"/>
</dbReference>
<name>A0AAN8S590_POLSC</name>
<evidence type="ECO:0000256" key="1">
    <source>
        <dbReference type="ARBA" id="ARBA00004123"/>
    </source>
</evidence>
<dbReference type="PANTHER" id="PTHR15065:SF4">
    <property type="entry name" value="LD18634P"/>
    <property type="match status" value="1"/>
</dbReference>
<dbReference type="PROSITE" id="PS00028">
    <property type="entry name" value="ZINC_FINGER_C2H2_1"/>
    <property type="match status" value="2"/>
</dbReference>
<reference evidence="13 14" key="1">
    <citation type="submission" date="2023-10" db="EMBL/GenBank/DDBJ databases">
        <title>Genomes of two closely related lineages of the louse Polyplax serrata with different host specificities.</title>
        <authorList>
            <person name="Martinu J."/>
            <person name="Tarabai H."/>
            <person name="Stefka J."/>
            <person name="Hypsa V."/>
        </authorList>
    </citation>
    <scope>NUCLEOTIDE SEQUENCE [LARGE SCALE GENOMIC DNA]</scope>
    <source>
        <strain evidence="13">HR10_N</strain>
    </source>
</reference>
<feature type="domain" description="C2H2-type" evidence="12">
    <location>
        <begin position="225"/>
        <end position="247"/>
    </location>
</feature>
<feature type="region of interest" description="Disordered" evidence="11">
    <location>
        <begin position="83"/>
        <end position="120"/>
    </location>
</feature>
<dbReference type="PANTHER" id="PTHR15065">
    <property type="entry name" value="INSULINOMA-ASSOCIATED 1"/>
    <property type="match status" value="1"/>
</dbReference>
<evidence type="ECO:0000256" key="5">
    <source>
        <dbReference type="ARBA" id="ARBA00022833"/>
    </source>
</evidence>
<dbReference type="GO" id="GO:0000978">
    <property type="term" value="F:RNA polymerase II cis-regulatory region sequence-specific DNA binding"/>
    <property type="evidence" value="ECO:0007669"/>
    <property type="project" value="TreeGrafter"/>
</dbReference>
<keyword evidence="9" id="KW-0539">Nucleus</keyword>
<dbReference type="Proteomes" id="UP001372834">
    <property type="component" value="Unassembled WGS sequence"/>
</dbReference>
<dbReference type="GO" id="GO:0008270">
    <property type="term" value="F:zinc ion binding"/>
    <property type="evidence" value="ECO:0007669"/>
    <property type="project" value="UniProtKB-KW"/>
</dbReference>
<evidence type="ECO:0000256" key="2">
    <source>
        <dbReference type="ARBA" id="ARBA00022723"/>
    </source>
</evidence>
<feature type="compositionally biased region" description="Pro residues" evidence="11">
    <location>
        <begin position="87"/>
        <end position="97"/>
    </location>
</feature>
<keyword evidence="6" id="KW-0805">Transcription regulation</keyword>
<keyword evidence="4 10" id="KW-0863">Zinc-finger</keyword>
<dbReference type="GO" id="GO:0010564">
    <property type="term" value="P:regulation of cell cycle process"/>
    <property type="evidence" value="ECO:0007669"/>
    <property type="project" value="TreeGrafter"/>
</dbReference>
<dbReference type="InterPro" id="IPR042972">
    <property type="entry name" value="INSM1/2"/>
</dbReference>
<comment type="subcellular location">
    <subcellularLocation>
        <location evidence="1">Nucleus</location>
    </subcellularLocation>
</comment>
<evidence type="ECO:0000256" key="11">
    <source>
        <dbReference type="SAM" id="MobiDB-lite"/>
    </source>
</evidence>
<evidence type="ECO:0000256" key="8">
    <source>
        <dbReference type="ARBA" id="ARBA00023163"/>
    </source>
</evidence>
<evidence type="ECO:0000313" key="14">
    <source>
        <dbReference type="Proteomes" id="UP001372834"/>
    </source>
</evidence>
<evidence type="ECO:0000256" key="3">
    <source>
        <dbReference type="ARBA" id="ARBA00022737"/>
    </source>
</evidence>
<feature type="domain" description="C2H2-type" evidence="12">
    <location>
        <begin position="282"/>
        <end position="309"/>
    </location>
</feature>
<accession>A0AAN8S590</accession>
<dbReference type="GO" id="GO:0005634">
    <property type="term" value="C:nucleus"/>
    <property type="evidence" value="ECO:0007669"/>
    <property type="project" value="UniProtKB-SubCell"/>
</dbReference>
<keyword evidence="3" id="KW-0677">Repeat</keyword>
<keyword evidence="2" id="KW-0479">Metal-binding</keyword>